<dbReference type="AlphaFoldDB" id="A0A210PNT9"/>
<sequence length="217" mass="24263">MALTTRQTVDCTDAYTASIDLSNSCREFYFSRQRSTEEFKDNVCRDSHSTKPKSFMDDAMATLRKEMANLMDQDLNLMKQLLTMNDTIEEIKFQRFHGGSKNLSTSSCDVSDSDYDLRSLPSVSSLPSMGSVPSMSSLVSMSSLPSVFDENDYQCVSDEELEDEYLCSELIEENVNTNIVSGKWESFSSRRDTHGSIDSGFGDSQSSDESTDSDSEC</sequence>
<gene>
    <name evidence="2" type="ORF">KP79_PYT08839</name>
</gene>
<protein>
    <submittedName>
        <fullName evidence="2">Uncharacterized protein</fullName>
    </submittedName>
</protein>
<evidence type="ECO:0000256" key="1">
    <source>
        <dbReference type="SAM" id="MobiDB-lite"/>
    </source>
</evidence>
<evidence type="ECO:0000313" key="3">
    <source>
        <dbReference type="Proteomes" id="UP000242188"/>
    </source>
</evidence>
<proteinExistence type="predicted"/>
<dbReference type="Pfam" id="PF14854">
    <property type="entry name" value="LURAP"/>
    <property type="match status" value="1"/>
</dbReference>
<comment type="caution">
    <text evidence="2">The sequence shown here is derived from an EMBL/GenBank/DDBJ whole genome shotgun (WGS) entry which is preliminary data.</text>
</comment>
<dbReference type="OrthoDB" id="6508726at2759"/>
<feature type="region of interest" description="Disordered" evidence="1">
    <location>
        <begin position="187"/>
        <end position="217"/>
    </location>
</feature>
<keyword evidence="3" id="KW-1185">Reference proteome</keyword>
<reference evidence="2 3" key="1">
    <citation type="journal article" date="2017" name="Nat. Ecol. Evol.">
        <title>Scallop genome provides insights into evolution of bilaterian karyotype and development.</title>
        <authorList>
            <person name="Wang S."/>
            <person name="Zhang J."/>
            <person name="Jiao W."/>
            <person name="Li J."/>
            <person name="Xun X."/>
            <person name="Sun Y."/>
            <person name="Guo X."/>
            <person name="Huan P."/>
            <person name="Dong B."/>
            <person name="Zhang L."/>
            <person name="Hu X."/>
            <person name="Sun X."/>
            <person name="Wang J."/>
            <person name="Zhao C."/>
            <person name="Wang Y."/>
            <person name="Wang D."/>
            <person name="Huang X."/>
            <person name="Wang R."/>
            <person name="Lv J."/>
            <person name="Li Y."/>
            <person name="Zhang Z."/>
            <person name="Liu B."/>
            <person name="Lu W."/>
            <person name="Hui Y."/>
            <person name="Liang J."/>
            <person name="Zhou Z."/>
            <person name="Hou R."/>
            <person name="Li X."/>
            <person name="Liu Y."/>
            <person name="Li H."/>
            <person name="Ning X."/>
            <person name="Lin Y."/>
            <person name="Zhao L."/>
            <person name="Xing Q."/>
            <person name="Dou J."/>
            <person name="Li Y."/>
            <person name="Mao J."/>
            <person name="Guo H."/>
            <person name="Dou H."/>
            <person name="Li T."/>
            <person name="Mu C."/>
            <person name="Jiang W."/>
            <person name="Fu Q."/>
            <person name="Fu X."/>
            <person name="Miao Y."/>
            <person name="Liu J."/>
            <person name="Yu Q."/>
            <person name="Li R."/>
            <person name="Liao H."/>
            <person name="Li X."/>
            <person name="Kong Y."/>
            <person name="Jiang Z."/>
            <person name="Chourrout D."/>
            <person name="Li R."/>
            <person name="Bao Z."/>
        </authorList>
    </citation>
    <scope>NUCLEOTIDE SEQUENCE [LARGE SCALE GENOMIC DNA]</scope>
    <source>
        <strain evidence="2 3">PY_sf001</strain>
    </source>
</reference>
<evidence type="ECO:0000313" key="2">
    <source>
        <dbReference type="EMBL" id="OWF38133.1"/>
    </source>
</evidence>
<dbReference type="EMBL" id="NEDP02005572">
    <property type="protein sequence ID" value="OWF38133.1"/>
    <property type="molecule type" value="Genomic_DNA"/>
</dbReference>
<organism evidence="2 3">
    <name type="scientific">Mizuhopecten yessoensis</name>
    <name type="common">Japanese scallop</name>
    <name type="synonym">Patinopecten yessoensis</name>
    <dbReference type="NCBI Taxonomy" id="6573"/>
    <lineage>
        <taxon>Eukaryota</taxon>
        <taxon>Metazoa</taxon>
        <taxon>Spiralia</taxon>
        <taxon>Lophotrochozoa</taxon>
        <taxon>Mollusca</taxon>
        <taxon>Bivalvia</taxon>
        <taxon>Autobranchia</taxon>
        <taxon>Pteriomorphia</taxon>
        <taxon>Pectinida</taxon>
        <taxon>Pectinoidea</taxon>
        <taxon>Pectinidae</taxon>
        <taxon>Mizuhopecten</taxon>
    </lineage>
</organism>
<dbReference type="InterPro" id="IPR039499">
    <property type="entry name" value="LURA1/LRA25"/>
</dbReference>
<name>A0A210PNT9_MIZYE</name>
<accession>A0A210PNT9</accession>
<dbReference type="Proteomes" id="UP000242188">
    <property type="component" value="Unassembled WGS sequence"/>
</dbReference>